<organism evidence="4 5">
    <name type="scientific">Candidatus Buchananbacteria bacterium RIFCSPHIGHO2_02_FULL_56_16</name>
    <dbReference type="NCBI Taxonomy" id="1797542"/>
    <lineage>
        <taxon>Bacteria</taxon>
        <taxon>Candidatus Buchananiibacteriota</taxon>
    </lineage>
</organism>
<evidence type="ECO:0000256" key="2">
    <source>
        <dbReference type="SAM" id="SignalP"/>
    </source>
</evidence>
<dbReference type="InterPro" id="IPR018911">
    <property type="entry name" value="Gmad2_Ig-like_dom"/>
</dbReference>
<evidence type="ECO:0000313" key="5">
    <source>
        <dbReference type="Proteomes" id="UP000177310"/>
    </source>
</evidence>
<keyword evidence="2" id="KW-0732">Signal</keyword>
<name>A0A1G1YCN0_9BACT</name>
<dbReference type="STRING" id="1797542.A3J59_04755"/>
<feature type="compositionally biased region" description="Polar residues" evidence="1">
    <location>
        <begin position="219"/>
        <end position="236"/>
    </location>
</feature>
<protein>
    <recommendedName>
        <fullName evidence="3">Bacterial spore germination immunoglobulin-like domain-containing protein</fullName>
    </recommendedName>
</protein>
<evidence type="ECO:0000256" key="1">
    <source>
        <dbReference type="SAM" id="MobiDB-lite"/>
    </source>
</evidence>
<reference evidence="4 5" key="1">
    <citation type="journal article" date="2016" name="Nat. Commun.">
        <title>Thousands of microbial genomes shed light on interconnected biogeochemical processes in an aquifer system.</title>
        <authorList>
            <person name="Anantharaman K."/>
            <person name="Brown C.T."/>
            <person name="Hug L.A."/>
            <person name="Sharon I."/>
            <person name="Castelle C.J."/>
            <person name="Probst A.J."/>
            <person name="Thomas B.C."/>
            <person name="Singh A."/>
            <person name="Wilkins M.J."/>
            <person name="Karaoz U."/>
            <person name="Brodie E.L."/>
            <person name="Williams K.H."/>
            <person name="Hubbard S.S."/>
            <person name="Banfield J.F."/>
        </authorList>
    </citation>
    <scope>NUCLEOTIDE SEQUENCE [LARGE SCALE GENOMIC DNA]</scope>
</reference>
<feature type="signal peptide" evidence="2">
    <location>
        <begin position="1"/>
        <end position="20"/>
    </location>
</feature>
<sequence length="333" mass="36379">MKKVLLVFVALLLLAGAAAAGYFFARQTKPNEAQGDSVPAETQWLTYTNETYGFRLEYPSDWRVAEFSDGAFPAINVYKPETTEGLDLPLIHHSNATQVSVFPNGVPTEGIIGQSQSSTLTFKPGGALATDFVLADGSRWATYSRFNRAPAGWDQSGFVWGAVKLDDLTIDCLVDGVELPTDQCAPPLPDGAVLLRHANVSRQDRADVERILSSLTFTQPTKSTTDSQAPVLTTPQPDEVVSSPLQVSGEAYGTWYFEASFPIELRDANNNLVTQAIAQAQSDWMVEDFVAFEAMLTFGQPQTPAGRLILKKDNPSGLPEFDQQVEIPVRFQP</sequence>
<dbReference type="Proteomes" id="UP000177310">
    <property type="component" value="Unassembled WGS sequence"/>
</dbReference>
<evidence type="ECO:0000313" key="4">
    <source>
        <dbReference type="EMBL" id="OGY50098.1"/>
    </source>
</evidence>
<feature type="region of interest" description="Disordered" evidence="1">
    <location>
        <begin position="219"/>
        <end position="239"/>
    </location>
</feature>
<evidence type="ECO:0000259" key="3">
    <source>
        <dbReference type="Pfam" id="PF10648"/>
    </source>
</evidence>
<feature type="chain" id="PRO_5009581507" description="Bacterial spore germination immunoglobulin-like domain-containing protein" evidence="2">
    <location>
        <begin position="21"/>
        <end position="333"/>
    </location>
</feature>
<dbReference type="AlphaFoldDB" id="A0A1G1YCN0"/>
<gene>
    <name evidence="4" type="ORF">A3J59_04755</name>
</gene>
<accession>A0A1G1YCN0</accession>
<comment type="caution">
    <text evidence="4">The sequence shown here is derived from an EMBL/GenBank/DDBJ whole genome shotgun (WGS) entry which is preliminary data.</text>
</comment>
<feature type="domain" description="Bacterial spore germination immunoglobulin-like" evidence="3">
    <location>
        <begin position="232"/>
        <end position="314"/>
    </location>
</feature>
<dbReference type="Pfam" id="PF10648">
    <property type="entry name" value="Gmad2"/>
    <property type="match status" value="1"/>
</dbReference>
<proteinExistence type="predicted"/>
<dbReference type="EMBL" id="MHIL01000035">
    <property type="protein sequence ID" value="OGY50098.1"/>
    <property type="molecule type" value="Genomic_DNA"/>
</dbReference>